<dbReference type="Proteomes" id="UP001303473">
    <property type="component" value="Unassembled WGS sequence"/>
</dbReference>
<accession>A0AAN6S378</accession>
<name>A0AAN6S378_9PEZI</name>
<feature type="region of interest" description="Disordered" evidence="1">
    <location>
        <begin position="103"/>
        <end position="157"/>
    </location>
</feature>
<keyword evidence="3" id="KW-1185">Reference proteome</keyword>
<feature type="compositionally biased region" description="Polar residues" evidence="1">
    <location>
        <begin position="179"/>
        <end position="191"/>
    </location>
</feature>
<dbReference type="AlphaFoldDB" id="A0AAN6S378"/>
<evidence type="ECO:0000256" key="1">
    <source>
        <dbReference type="SAM" id="MobiDB-lite"/>
    </source>
</evidence>
<comment type="caution">
    <text evidence="2">The sequence shown here is derived from an EMBL/GenBank/DDBJ whole genome shotgun (WGS) entry which is preliminary data.</text>
</comment>
<dbReference type="EMBL" id="MU853811">
    <property type="protein sequence ID" value="KAK3939437.1"/>
    <property type="molecule type" value="Genomic_DNA"/>
</dbReference>
<reference evidence="3" key="1">
    <citation type="journal article" date="2023" name="Mol. Phylogenet. Evol.">
        <title>Genome-scale phylogeny and comparative genomics of the fungal order Sordariales.</title>
        <authorList>
            <person name="Hensen N."/>
            <person name="Bonometti L."/>
            <person name="Westerberg I."/>
            <person name="Brannstrom I.O."/>
            <person name="Guillou S."/>
            <person name="Cros-Aarteil S."/>
            <person name="Calhoun S."/>
            <person name="Haridas S."/>
            <person name="Kuo A."/>
            <person name="Mondo S."/>
            <person name="Pangilinan J."/>
            <person name="Riley R."/>
            <person name="LaButti K."/>
            <person name="Andreopoulos B."/>
            <person name="Lipzen A."/>
            <person name="Chen C."/>
            <person name="Yan M."/>
            <person name="Daum C."/>
            <person name="Ng V."/>
            <person name="Clum A."/>
            <person name="Steindorff A."/>
            <person name="Ohm R.A."/>
            <person name="Martin F."/>
            <person name="Silar P."/>
            <person name="Natvig D.O."/>
            <person name="Lalanne C."/>
            <person name="Gautier V."/>
            <person name="Ament-Velasquez S.L."/>
            <person name="Kruys A."/>
            <person name="Hutchinson M.I."/>
            <person name="Powell A.J."/>
            <person name="Barry K."/>
            <person name="Miller A.N."/>
            <person name="Grigoriev I.V."/>
            <person name="Debuchy R."/>
            <person name="Gladieux P."/>
            <person name="Hiltunen Thoren M."/>
            <person name="Johannesson H."/>
        </authorList>
    </citation>
    <scope>NUCLEOTIDE SEQUENCE [LARGE SCALE GENOMIC DNA]</scope>
    <source>
        <strain evidence="3">CBS 340.73</strain>
    </source>
</reference>
<protein>
    <submittedName>
        <fullName evidence="2">Uncharacterized protein</fullName>
    </submittedName>
</protein>
<gene>
    <name evidence="2" type="ORF">QBC46DRAFT_149226</name>
</gene>
<evidence type="ECO:0000313" key="2">
    <source>
        <dbReference type="EMBL" id="KAK3939437.1"/>
    </source>
</evidence>
<sequence>MVRISGYRIQCTRRGRNGVDRSPVCNVGHIRLLVAHVRYGIGRSKEERRTSTKIHFSATSSMGSRNRRTAYVYRQSPNQVTTRVKKASIGELHQVVSVTVNRRCSRNHQCTARRRSRRRTIDEEPESQGKESAAVEASPMQRPTRTQGGTAPLGVPQRRRDPWLFNLRITRGYIRGKVRSNSTLPSQSNHQSPRRSPLPSSPPSFRFRHTLFSGARIRDSVSNGRRSRSWRRVTQLPDRSLGANTSSVTPVMLTCHDPCRLMSPSILALS</sequence>
<organism evidence="2 3">
    <name type="scientific">Diplogelasinospora grovesii</name>
    <dbReference type="NCBI Taxonomy" id="303347"/>
    <lineage>
        <taxon>Eukaryota</taxon>
        <taxon>Fungi</taxon>
        <taxon>Dikarya</taxon>
        <taxon>Ascomycota</taxon>
        <taxon>Pezizomycotina</taxon>
        <taxon>Sordariomycetes</taxon>
        <taxon>Sordariomycetidae</taxon>
        <taxon>Sordariales</taxon>
        <taxon>Diplogelasinosporaceae</taxon>
        <taxon>Diplogelasinospora</taxon>
    </lineage>
</organism>
<proteinExistence type="predicted"/>
<feature type="region of interest" description="Disordered" evidence="1">
    <location>
        <begin position="176"/>
        <end position="204"/>
    </location>
</feature>
<feature type="compositionally biased region" description="Basic residues" evidence="1">
    <location>
        <begin position="103"/>
        <end position="118"/>
    </location>
</feature>
<evidence type="ECO:0000313" key="3">
    <source>
        <dbReference type="Proteomes" id="UP001303473"/>
    </source>
</evidence>